<reference evidence="1" key="1">
    <citation type="submission" date="2020-05" db="UniProtKB">
        <authorList>
            <consortium name="EnsemblMetazoa"/>
        </authorList>
    </citation>
    <scope>IDENTIFICATION</scope>
    <source>
        <strain evidence="1">TTRI</strain>
    </source>
</reference>
<sequence length="162" mass="19066">MQNRTERYKKTLKLRLKDGGKPERISLQQPCRPNPEKKYILRKLAMRYAICIGYERVQQSGVGKPELIEKSDRKMSNFAVNWIAYTTNGAHSVVVCVENLSTTKHTFALDAQTKRKYYEFLNTDCRYHCRIWISVLDVLKCFDVSSRLKYLTHTRLQRTQLS</sequence>
<evidence type="ECO:0000313" key="1">
    <source>
        <dbReference type="EnsemblMetazoa" id="GAUT007009-PA"/>
    </source>
</evidence>
<proteinExistence type="predicted"/>
<protein>
    <submittedName>
        <fullName evidence="1">Uncharacterized protein</fullName>
    </submittedName>
</protein>
<dbReference type="Proteomes" id="UP000078200">
    <property type="component" value="Unassembled WGS sequence"/>
</dbReference>
<evidence type="ECO:0000313" key="2">
    <source>
        <dbReference type="Proteomes" id="UP000078200"/>
    </source>
</evidence>
<name>A0A1A9UJM7_GLOAU</name>
<accession>A0A1A9UJM7</accession>
<organism evidence="1 2">
    <name type="scientific">Glossina austeni</name>
    <name type="common">Savannah tsetse fly</name>
    <dbReference type="NCBI Taxonomy" id="7395"/>
    <lineage>
        <taxon>Eukaryota</taxon>
        <taxon>Metazoa</taxon>
        <taxon>Ecdysozoa</taxon>
        <taxon>Arthropoda</taxon>
        <taxon>Hexapoda</taxon>
        <taxon>Insecta</taxon>
        <taxon>Pterygota</taxon>
        <taxon>Neoptera</taxon>
        <taxon>Endopterygota</taxon>
        <taxon>Diptera</taxon>
        <taxon>Brachycera</taxon>
        <taxon>Muscomorpha</taxon>
        <taxon>Hippoboscoidea</taxon>
        <taxon>Glossinidae</taxon>
        <taxon>Glossina</taxon>
    </lineage>
</organism>
<dbReference type="VEuPathDB" id="VectorBase:GAUT007009"/>
<dbReference type="EnsemblMetazoa" id="GAUT007009-RA">
    <property type="protein sequence ID" value="GAUT007009-PA"/>
    <property type="gene ID" value="GAUT007009"/>
</dbReference>
<keyword evidence="2" id="KW-1185">Reference proteome</keyword>
<dbReference type="AlphaFoldDB" id="A0A1A9UJM7"/>